<evidence type="ECO:0000313" key="6">
    <source>
        <dbReference type="EnsemblMetazoa" id="CLYHEMP004346.1"/>
    </source>
</evidence>
<dbReference type="InterPro" id="IPR055355">
    <property type="entry name" value="ZP-C"/>
</dbReference>
<dbReference type="Pfam" id="PF00059">
    <property type="entry name" value="Lectin_C"/>
    <property type="match status" value="1"/>
</dbReference>
<dbReference type="PROSITE" id="PS00615">
    <property type="entry name" value="C_TYPE_LECTIN_1"/>
    <property type="match status" value="1"/>
</dbReference>
<evidence type="ECO:0000259" key="4">
    <source>
        <dbReference type="PROSITE" id="PS50041"/>
    </source>
</evidence>
<dbReference type="InterPro" id="IPR050111">
    <property type="entry name" value="C-type_lectin/snaclec_domain"/>
</dbReference>
<sequence length="508" mass="56943">MDFYKFLTFLICLSSVTLCFGAENEAIFNGVRYYFSPTPLSWQNAEIDCINRGGHLTSVHSKAENDFLTDQSISRFGGVSLWYGGIRINNVFTWSDRTPFTTTFWALGEPNGPHVENCLHMTADHIGQWNDLRCIPELRYVCKLGEGIPIDVECSASSLKAIFNITDLDAQLLPYSIKFLGNDTCESITAASTNHIKDGKTWIATNYTDCGTKAYHQGNQIAFEQTILIEYGSRSQQSLVYRYFNSSYTVKCVLDRSITTNLTIDVIDRQTDQQVNGDSKFKLQLKAIDAGTNNEIQGVAKIGEKLKFEINLQDPTNTVKTSPQNCYATRYNGTGRYNLIANRCAGQDDNTTQITSANNAIHTFSWELLAFRYFGSSDAVIIVCEVLICKNDPFAILSEECKRCGQIRTRYGQDRRRRDEVYSKENTILERSTIQTAPIYIIEREEAPAVVVKSDNFLAEPAGISIIVILALFMLVICSVLLKRTFCAAAIASDKKNVESGFDNPAMQ</sequence>
<feature type="domain" description="ZP" evidence="5">
    <location>
        <begin position="153"/>
        <end position="408"/>
    </location>
</feature>
<dbReference type="Proteomes" id="UP000594262">
    <property type="component" value="Unplaced"/>
</dbReference>
<keyword evidence="2" id="KW-0472">Membrane</keyword>
<keyword evidence="7" id="KW-1185">Reference proteome</keyword>
<dbReference type="SMART" id="SM00034">
    <property type="entry name" value="CLECT"/>
    <property type="match status" value="1"/>
</dbReference>
<dbReference type="InterPro" id="IPR016186">
    <property type="entry name" value="C-type_lectin-like/link_sf"/>
</dbReference>
<reference evidence="6" key="1">
    <citation type="submission" date="2021-01" db="UniProtKB">
        <authorList>
            <consortium name="EnsemblMetazoa"/>
        </authorList>
    </citation>
    <scope>IDENTIFICATION</scope>
</reference>
<organism evidence="6 7">
    <name type="scientific">Clytia hemisphaerica</name>
    <dbReference type="NCBI Taxonomy" id="252671"/>
    <lineage>
        <taxon>Eukaryota</taxon>
        <taxon>Metazoa</taxon>
        <taxon>Cnidaria</taxon>
        <taxon>Hydrozoa</taxon>
        <taxon>Hydroidolina</taxon>
        <taxon>Leptothecata</taxon>
        <taxon>Obeliida</taxon>
        <taxon>Clytiidae</taxon>
        <taxon>Clytia</taxon>
    </lineage>
</organism>
<dbReference type="Pfam" id="PF00100">
    <property type="entry name" value="Zona_pellucida"/>
    <property type="match status" value="1"/>
</dbReference>
<dbReference type="RefSeq" id="XP_066922916.1">
    <property type="nucleotide sequence ID" value="XM_067066815.1"/>
</dbReference>
<dbReference type="SUPFAM" id="SSF56436">
    <property type="entry name" value="C-type lectin-like"/>
    <property type="match status" value="1"/>
</dbReference>
<dbReference type="InterPro" id="IPR042235">
    <property type="entry name" value="ZP-C_dom"/>
</dbReference>
<dbReference type="SMART" id="SM00241">
    <property type="entry name" value="ZP"/>
    <property type="match status" value="1"/>
</dbReference>
<protein>
    <submittedName>
        <fullName evidence="6">Uncharacterized protein</fullName>
    </submittedName>
</protein>
<evidence type="ECO:0000256" key="2">
    <source>
        <dbReference type="SAM" id="Phobius"/>
    </source>
</evidence>
<evidence type="ECO:0000259" key="5">
    <source>
        <dbReference type="PROSITE" id="PS51034"/>
    </source>
</evidence>
<dbReference type="InterPro" id="IPR001304">
    <property type="entry name" value="C-type_lectin-like"/>
</dbReference>
<dbReference type="Gene3D" id="2.60.40.4100">
    <property type="entry name" value="Zona pellucida, ZP-C domain"/>
    <property type="match status" value="1"/>
</dbReference>
<dbReference type="Gene3D" id="3.10.100.10">
    <property type="entry name" value="Mannose-Binding Protein A, subunit A"/>
    <property type="match status" value="1"/>
</dbReference>
<dbReference type="InterPro" id="IPR016187">
    <property type="entry name" value="CTDL_fold"/>
</dbReference>
<dbReference type="PROSITE" id="PS50041">
    <property type="entry name" value="C_TYPE_LECTIN_2"/>
    <property type="match status" value="1"/>
</dbReference>
<evidence type="ECO:0000256" key="1">
    <source>
        <dbReference type="ARBA" id="ARBA00023157"/>
    </source>
</evidence>
<dbReference type="InterPro" id="IPR018378">
    <property type="entry name" value="C-type_lectin_CS"/>
</dbReference>
<dbReference type="OrthoDB" id="5988960at2759"/>
<dbReference type="AlphaFoldDB" id="A0A7M5V0N5"/>
<dbReference type="InterPro" id="IPR001507">
    <property type="entry name" value="ZP_dom"/>
</dbReference>
<evidence type="ECO:0000256" key="3">
    <source>
        <dbReference type="SAM" id="SignalP"/>
    </source>
</evidence>
<dbReference type="CDD" id="cd00037">
    <property type="entry name" value="CLECT"/>
    <property type="match status" value="1"/>
</dbReference>
<feature type="chain" id="PRO_5029653605" evidence="3">
    <location>
        <begin position="22"/>
        <end position="508"/>
    </location>
</feature>
<feature type="domain" description="C-type lectin" evidence="4">
    <location>
        <begin position="28"/>
        <end position="143"/>
    </location>
</feature>
<evidence type="ECO:0000313" key="7">
    <source>
        <dbReference type="Proteomes" id="UP000594262"/>
    </source>
</evidence>
<dbReference type="PANTHER" id="PTHR22803">
    <property type="entry name" value="MANNOSE, PHOSPHOLIPASE, LECTIN RECEPTOR RELATED"/>
    <property type="match status" value="1"/>
</dbReference>
<keyword evidence="2" id="KW-0812">Transmembrane</keyword>
<accession>A0A7M5V0N5</accession>
<keyword evidence="2" id="KW-1133">Transmembrane helix</keyword>
<keyword evidence="3" id="KW-0732">Signal</keyword>
<feature type="transmembrane region" description="Helical" evidence="2">
    <location>
        <begin position="462"/>
        <end position="482"/>
    </location>
</feature>
<keyword evidence="1" id="KW-1015">Disulfide bond</keyword>
<dbReference type="GeneID" id="136810238"/>
<dbReference type="EnsemblMetazoa" id="CLYHEMT004346.1">
    <property type="protein sequence ID" value="CLYHEMP004346.1"/>
    <property type="gene ID" value="CLYHEMG004346"/>
</dbReference>
<dbReference type="PROSITE" id="PS51034">
    <property type="entry name" value="ZP_2"/>
    <property type="match status" value="1"/>
</dbReference>
<proteinExistence type="predicted"/>
<name>A0A7M5V0N5_9CNID</name>
<dbReference type="Gene3D" id="2.60.40.3210">
    <property type="entry name" value="Zona pellucida, ZP-N domain"/>
    <property type="match status" value="1"/>
</dbReference>
<feature type="signal peptide" evidence="3">
    <location>
        <begin position="1"/>
        <end position="21"/>
    </location>
</feature>